<evidence type="ECO:0000313" key="4">
    <source>
        <dbReference type="Proteomes" id="UP001487305"/>
    </source>
</evidence>
<dbReference type="Gene3D" id="3.30.700.20">
    <property type="entry name" value="Hypothetical protein ph0010, domain 1"/>
    <property type="match status" value="1"/>
</dbReference>
<sequence>MSLVAAYIVPHPPLAVPEVGRGEETRIADTLSGYCEVARRIAAHAPETILIVSPHSAYYGDWIYLGAGSAASGSLAQFGAPQVAADLSFDEELRCAIEDLAAERGLPVGCVSAAARELDHGMLVPLYYIEQRYPSDKYRTVSIGGSGVHREKLLAFGACLAEAAARIERKTVLLVSGDLSHKLKADGPYGFEPAGPLFDEGFARVVESGDPLAFAELDPVMCEDAAECGLSGFIMLAGALAEAERESGEPWSSELLSYEGPFGVGYGVAAFEREEADRSREEASAAKAMADGDGADEDAQAADSPACEGGVGGVSSGESIDGSCGDDPLAALARLTIERYVREGATPEAPALPDDLPRRAGCFVSIHVASTKELRGCIGTIEPVRAALAQEVIANAVAASTQDPRFPAITPAELADLDVSVDVLFPPEPARIADLDAKRFGVIVTQGFKRGLLLPDLEGVDTVEEQLRIACMKAGIDWRGGFDGIGIERFEVARHG</sequence>
<dbReference type="InterPro" id="IPR027485">
    <property type="entry name" value="AMMECR1_N"/>
</dbReference>
<organism evidence="3 4">
    <name type="scientific">Raoultibacter massiliensis</name>
    <dbReference type="NCBI Taxonomy" id="1852371"/>
    <lineage>
        <taxon>Bacteria</taxon>
        <taxon>Bacillati</taxon>
        <taxon>Actinomycetota</taxon>
        <taxon>Coriobacteriia</taxon>
        <taxon>Eggerthellales</taxon>
        <taxon>Eggerthellaceae</taxon>
        <taxon>Raoultibacter</taxon>
    </lineage>
</organism>
<dbReference type="SUPFAM" id="SSF143447">
    <property type="entry name" value="AMMECR1-like"/>
    <property type="match status" value="1"/>
</dbReference>
<dbReference type="EMBL" id="JBBNOP010000003">
    <property type="protein sequence ID" value="MEQ3362395.1"/>
    <property type="molecule type" value="Genomic_DNA"/>
</dbReference>
<dbReference type="InterPro" id="IPR004183">
    <property type="entry name" value="Xdiol_dOase_suB"/>
</dbReference>
<dbReference type="InterPro" id="IPR023473">
    <property type="entry name" value="AMMECR1"/>
</dbReference>
<evidence type="ECO:0000259" key="2">
    <source>
        <dbReference type="PROSITE" id="PS51112"/>
    </source>
</evidence>
<dbReference type="PROSITE" id="PS51112">
    <property type="entry name" value="AMMECR1"/>
    <property type="match status" value="1"/>
</dbReference>
<dbReference type="PANTHER" id="PTHR13016:SF0">
    <property type="entry name" value="AMME SYNDROME CANDIDATE GENE 1 PROTEIN"/>
    <property type="match status" value="1"/>
</dbReference>
<dbReference type="InterPro" id="IPR027623">
    <property type="entry name" value="AmmeMemoSam_A"/>
</dbReference>
<dbReference type="Proteomes" id="UP001487305">
    <property type="component" value="Unassembled WGS sequence"/>
</dbReference>
<dbReference type="PANTHER" id="PTHR13016">
    <property type="entry name" value="AMMECR1 HOMOLOG"/>
    <property type="match status" value="1"/>
</dbReference>
<keyword evidence="4" id="KW-1185">Reference proteome</keyword>
<feature type="region of interest" description="Disordered" evidence="1">
    <location>
        <begin position="275"/>
        <end position="320"/>
    </location>
</feature>
<feature type="compositionally biased region" description="Basic and acidic residues" evidence="1">
    <location>
        <begin position="275"/>
        <end position="284"/>
    </location>
</feature>
<evidence type="ECO:0000256" key="1">
    <source>
        <dbReference type="SAM" id="MobiDB-lite"/>
    </source>
</evidence>
<dbReference type="NCBIfam" id="TIGR00296">
    <property type="entry name" value="TIGR00296 family protein"/>
    <property type="match status" value="1"/>
</dbReference>
<dbReference type="Pfam" id="PF02900">
    <property type="entry name" value="LigB"/>
    <property type="match status" value="1"/>
</dbReference>
<dbReference type="SUPFAM" id="SSF53213">
    <property type="entry name" value="LigB-like"/>
    <property type="match status" value="1"/>
</dbReference>
<accession>A0ABV1JBD5</accession>
<evidence type="ECO:0000313" key="3">
    <source>
        <dbReference type="EMBL" id="MEQ3362395.1"/>
    </source>
</evidence>
<dbReference type="NCBIfam" id="TIGR04335">
    <property type="entry name" value="AmmeMemoSam_A"/>
    <property type="match status" value="1"/>
</dbReference>
<dbReference type="Gene3D" id="3.30.1490.150">
    <property type="entry name" value="Hypothetical protein ph0010, domain 2"/>
    <property type="match status" value="1"/>
</dbReference>
<dbReference type="Gene3D" id="3.40.830.10">
    <property type="entry name" value="LigB-like"/>
    <property type="match status" value="1"/>
</dbReference>
<gene>
    <name evidence="3" type="primary">amrA</name>
    <name evidence="3" type="ORF">AAA083_05330</name>
</gene>
<dbReference type="InterPro" id="IPR036071">
    <property type="entry name" value="AMMECR1_dom_sf"/>
</dbReference>
<proteinExistence type="predicted"/>
<protein>
    <submittedName>
        <fullName evidence="3">AmmeMemoRadiSam system protein A</fullName>
    </submittedName>
</protein>
<dbReference type="Pfam" id="PF01871">
    <property type="entry name" value="AMMECR1"/>
    <property type="match status" value="1"/>
</dbReference>
<name>A0ABV1JBD5_9ACTN</name>
<feature type="domain" description="AMMECR1" evidence="2">
    <location>
        <begin position="324"/>
        <end position="496"/>
    </location>
</feature>
<dbReference type="InterPro" id="IPR002733">
    <property type="entry name" value="AMMECR1_domain"/>
</dbReference>
<comment type="caution">
    <text evidence="3">The sequence shown here is derived from an EMBL/GenBank/DDBJ whole genome shotgun (WGS) entry which is preliminary data.</text>
</comment>
<dbReference type="CDD" id="cd07951">
    <property type="entry name" value="ED_3B_N_AMMECR1"/>
    <property type="match status" value="1"/>
</dbReference>
<reference evidence="3 4" key="1">
    <citation type="submission" date="2024-04" db="EMBL/GenBank/DDBJ databases">
        <title>Human intestinal bacterial collection.</title>
        <authorList>
            <person name="Pauvert C."/>
            <person name="Hitch T.C.A."/>
            <person name="Clavel T."/>
        </authorList>
    </citation>
    <scope>NUCLEOTIDE SEQUENCE [LARGE SCALE GENOMIC DNA]</scope>
    <source>
        <strain evidence="3 4">CLA-KB-H42</strain>
    </source>
</reference>
<dbReference type="RefSeq" id="WP_102374892.1">
    <property type="nucleotide sequence ID" value="NZ_JBBNOP010000003.1"/>
</dbReference>